<evidence type="ECO:0000256" key="2">
    <source>
        <dbReference type="SAM" id="MobiDB-lite"/>
    </source>
</evidence>
<dbReference type="InterPro" id="IPR036397">
    <property type="entry name" value="RNaseH_sf"/>
</dbReference>
<accession>A0ABY6LWH5</accession>
<dbReference type="PANTHER" id="PTHR46060">
    <property type="entry name" value="MARINER MOS1 TRANSPOSASE-LIKE PROTEIN"/>
    <property type="match status" value="1"/>
</dbReference>
<dbReference type="Pfam" id="PF01359">
    <property type="entry name" value="Transposase_1"/>
    <property type="match status" value="1"/>
</dbReference>
<dbReference type="Gene3D" id="3.30.420.10">
    <property type="entry name" value="Ribonuclease H-like superfamily/Ribonuclease H"/>
    <property type="match status" value="2"/>
</dbReference>
<dbReference type="InterPro" id="IPR001888">
    <property type="entry name" value="Transposase_1"/>
</dbReference>
<dbReference type="InterPro" id="IPR038717">
    <property type="entry name" value="Tc1-like_DDE_dom"/>
</dbReference>
<feature type="domain" description="Transposase Tc1-like" evidence="3">
    <location>
        <begin position="75"/>
        <end position="144"/>
    </location>
</feature>
<organism evidence="5 6">
    <name type="scientific">Cordylochernes scorpioides</name>
    <dbReference type="NCBI Taxonomy" id="51811"/>
    <lineage>
        <taxon>Eukaryota</taxon>
        <taxon>Metazoa</taxon>
        <taxon>Ecdysozoa</taxon>
        <taxon>Arthropoda</taxon>
        <taxon>Chelicerata</taxon>
        <taxon>Arachnida</taxon>
        <taxon>Pseudoscorpiones</taxon>
        <taxon>Cheliferoidea</taxon>
        <taxon>Chernetidae</taxon>
        <taxon>Cordylochernes</taxon>
    </lineage>
</organism>
<evidence type="ECO:0000313" key="6">
    <source>
        <dbReference type="Proteomes" id="UP001235939"/>
    </source>
</evidence>
<feature type="region of interest" description="Disordered" evidence="2">
    <location>
        <begin position="398"/>
        <end position="418"/>
    </location>
</feature>
<comment type="subcellular location">
    <subcellularLocation>
        <location evidence="1">Nucleus</location>
    </subcellularLocation>
</comment>
<feature type="domain" description="Tc1-like transposase DDE" evidence="4">
    <location>
        <begin position="154"/>
        <end position="303"/>
    </location>
</feature>
<dbReference type="Pfam" id="PF13358">
    <property type="entry name" value="DDE_3"/>
    <property type="match status" value="1"/>
</dbReference>
<dbReference type="Pfam" id="PF01498">
    <property type="entry name" value="HTH_Tnp_Tc3_2"/>
    <property type="match status" value="1"/>
</dbReference>
<dbReference type="InterPro" id="IPR052709">
    <property type="entry name" value="Transposase-MT_Hybrid"/>
</dbReference>
<evidence type="ECO:0000256" key="1">
    <source>
        <dbReference type="ARBA" id="ARBA00004123"/>
    </source>
</evidence>
<protein>
    <recommendedName>
        <fullName evidence="7">Transposase</fullName>
    </recommendedName>
</protein>
<evidence type="ECO:0008006" key="7">
    <source>
        <dbReference type="Google" id="ProtNLM"/>
    </source>
</evidence>
<sequence>MPGHRKRRQFKQTDAFTRGMVIGLKRAGWSIRQIAADTHLGASTVHRLWRRWLEQGNVAIYRNVGATRVTSARVDRRILRQAVAAPQATCTAILQHVQDTLDHSISTRTISRRLVANGLHSCRPLRRLPLTPPNRRQRLEWCRARSTWMTEWHRVVFSDESRFCLSSDSRRVRVWRRRGERSNPAAIVERPTVRQRGIMVWSAIAYDSRSPLLRIQGTMTAQRYVDDVLRPVTLPYLQGVPNALYQQDNARPHTARISQQALQDVQMLPWPPYSPDLSPIEHVWDIIGRRLHALPQPRSEDELWQMVEREWRAIPQDAIRTLVDSLPRRVAACIAVREKKQRRGVFLQWIWEEGEKEERVNACENWVLNIHEDPNFLTKVITGDETWVYGYDLETKRQSSQWPPKNAPKPKKKTRRSKSRTKVLLVTFLDHQGIVHYEFLPQGQTINQHVYLAILRRLRESTQKKRPEKYISGEWMLHHDNSPAHRALSVGAFLTKNSMLTMPHSPYSPDLSPMTSFSFLE</sequence>
<evidence type="ECO:0000259" key="3">
    <source>
        <dbReference type="Pfam" id="PF01498"/>
    </source>
</evidence>
<dbReference type="Gene3D" id="1.10.10.10">
    <property type="entry name" value="Winged helix-like DNA-binding domain superfamily/Winged helix DNA-binding domain"/>
    <property type="match status" value="1"/>
</dbReference>
<dbReference type="PANTHER" id="PTHR46060:SF1">
    <property type="entry name" value="MARINER MOS1 TRANSPOSASE-LIKE PROTEIN"/>
    <property type="match status" value="1"/>
</dbReference>
<reference evidence="5 6" key="1">
    <citation type="submission" date="2022-03" db="EMBL/GenBank/DDBJ databases">
        <title>A chromosomal length assembly of Cordylochernes scorpioides.</title>
        <authorList>
            <person name="Zeh D."/>
            <person name="Zeh J."/>
        </authorList>
    </citation>
    <scope>NUCLEOTIDE SEQUENCE [LARGE SCALE GENOMIC DNA]</scope>
    <source>
        <strain evidence="5">IN4F17</strain>
        <tissue evidence="5">Whole Body</tissue>
    </source>
</reference>
<dbReference type="InterPro" id="IPR002492">
    <property type="entry name" value="Transposase_Tc1-like"/>
</dbReference>
<evidence type="ECO:0000259" key="4">
    <source>
        <dbReference type="Pfam" id="PF13358"/>
    </source>
</evidence>
<dbReference type="SUPFAM" id="SSF46689">
    <property type="entry name" value="Homeodomain-like"/>
    <property type="match status" value="1"/>
</dbReference>
<dbReference type="Proteomes" id="UP001235939">
    <property type="component" value="Chromosome X"/>
</dbReference>
<proteinExistence type="predicted"/>
<dbReference type="InterPro" id="IPR036388">
    <property type="entry name" value="WH-like_DNA-bd_sf"/>
</dbReference>
<dbReference type="EMBL" id="CP092886">
    <property type="protein sequence ID" value="UYV84110.1"/>
    <property type="molecule type" value="Genomic_DNA"/>
</dbReference>
<keyword evidence="6" id="KW-1185">Reference proteome</keyword>
<evidence type="ECO:0000313" key="5">
    <source>
        <dbReference type="EMBL" id="UYV84110.1"/>
    </source>
</evidence>
<name>A0ABY6LWH5_9ARAC</name>
<feature type="compositionally biased region" description="Basic residues" evidence="2">
    <location>
        <begin position="408"/>
        <end position="418"/>
    </location>
</feature>
<dbReference type="InterPro" id="IPR009057">
    <property type="entry name" value="Homeodomain-like_sf"/>
</dbReference>
<gene>
    <name evidence="5" type="ORF">LAZ67_X001202</name>
</gene>